<evidence type="ECO:0000313" key="2">
    <source>
        <dbReference type="EMBL" id="RCR67448.1"/>
    </source>
</evidence>
<protein>
    <recommendedName>
        <fullName evidence="1">Virulence-associated protein E-like domain-containing protein</fullName>
    </recommendedName>
</protein>
<dbReference type="PANTHER" id="PTHR34985">
    <property type="entry name" value="SLR0554 PROTEIN"/>
    <property type="match status" value="1"/>
</dbReference>
<reference evidence="2 3" key="1">
    <citation type="submission" date="2018-07" db="EMBL/GenBank/DDBJ databases">
        <title>Genome analysis of Larkinella rosea.</title>
        <authorList>
            <person name="Zhou Z."/>
            <person name="Wang G."/>
        </authorList>
    </citation>
    <scope>NUCLEOTIDE SEQUENCE [LARGE SCALE GENOMIC DNA]</scope>
    <source>
        <strain evidence="3">zzj9</strain>
    </source>
</reference>
<dbReference type="PANTHER" id="PTHR34985:SF1">
    <property type="entry name" value="SLR0554 PROTEIN"/>
    <property type="match status" value="1"/>
</dbReference>
<dbReference type="RefSeq" id="WP_114408183.1">
    <property type="nucleotide sequence ID" value="NZ_QOWE01000019.1"/>
</dbReference>
<dbReference type="AlphaFoldDB" id="A0A368JIF9"/>
<dbReference type="Proteomes" id="UP000253383">
    <property type="component" value="Unassembled WGS sequence"/>
</dbReference>
<evidence type="ECO:0000313" key="3">
    <source>
        <dbReference type="Proteomes" id="UP000253383"/>
    </source>
</evidence>
<keyword evidence="3" id="KW-1185">Reference proteome</keyword>
<evidence type="ECO:0000259" key="1">
    <source>
        <dbReference type="Pfam" id="PF05272"/>
    </source>
</evidence>
<dbReference type="Gene3D" id="3.40.50.300">
    <property type="entry name" value="P-loop containing nucleotide triphosphate hydrolases"/>
    <property type="match status" value="1"/>
</dbReference>
<gene>
    <name evidence="2" type="ORF">DUE52_21850</name>
</gene>
<comment type="caution">
    <text evidence="2">The sequence shown here is derived from an EMBL/GenBank/DDBJ whole genome shotgun (WGS) entry which is preliminary data.</text>
</comment>
<dbReference type="InterPro" id="IPR027417">
    <property type="entry name" value="P-loop_NTPase"/>
</dbReference>
<name>A0A368JIF9_9BACT</name>
<dbReference type="Pfam" id="PF05272">
    <property type="entry name" value="VapE-like_dom"/>
    <property type="match status" value="1"/>
</dbReference>
<proteinExistence type="predicted"/>
<dbReference type="OrthoDB" id="9801888at2"/>
<dbReference type="EMBL" id="QOWE01000019">
    <property type="protein sequence ID" value="RCR67448.1"/>
    <property type="molecule type" value="Genomic_DNA"/>
</dbReference>
<dbReference type="SUPFAM" id="SSF52540">
    <property type="entry name" value="P-loop containing nucleoside triphosphate hydrolases"/>
    <property type="match status" value="1"/>
</dbReference>
<sequence>MANISQDSTVSNSRQPIITQIRTYLSERYKFRLDVVANILEYQRNGIASFQEMNENNILRELYEIGFSRFKDQLKALLRSSYIPEFDPFKTYFESLPPWDDTQPDYIGQLASYVTVNDPEWFLTMFRKMLVRSVACSIGEAKFNKQCFVLYGKQNDGKTSFLRFLCPPSLQKYYKENIDFENKDGRIALGENFLINLDELSSLSKSDTNKFKAYLTEELVKIRRPYAERETTIRRRASFLGSTNQREFLTDETGNVRWLVFETAGINHDSGGPNGYSANVDINGLWAQAYALLKSGFQYQLTRAELECSESNNRMHQRTTAEIDLINFYFKPAEKKASKASFLTATEITRRLTILTDGKVKIHENNVGKALTLLRFQQISARRENFAFPVKGYWLTQQVGEAKFE</sequence>
<organism evidence="2 3">
    <name type="scientific">Larkinella punicea</name>
    <dbReference type="NCBI Taxonomy" id="2315727"/>
    <lineage>
        <taxon>Bacteria</taxon>
        <taxon>Pseudomonadati</taxon>
        <taxon>Bacteroidota</taxon>
        <taxon>Cytophagia</taxon>
        <taxon>Cytophagales</taxon>
        <taxon>Spirosomataceae</taxon>
        <taxon>Larkinella</taxon>
    </lineage>
</organism>
<accession>A0A368JIF9</accession>
<dbReference type="InterPro" id="IPR007936">
    <property type="entry name" value="VapE-like_dom"/>
</dbReference>
<feature type="domain" description="Virulence-associated protein E-like" evidence="1">
    <location>
        <begin position="99"/>
        <end position="316"/>
    </location>
</feature>